<dbReference type="InterPro" id="IPR002933">
    <property type="entry name" value="Peptidase_M20"/>
</dbReference>
<dbReference type="EMBL" id="VLXZ01000003">
    <property type="protein sequence ID" value="TSB47479.1"/>
    <property type="molecule type" value="Genomic_DNA"/>
</dbReference>
<feature type="binding site" evidence="3">
    <location>
        <position position="78"/>
    </location>
    <ligand>
        <name>Zn(2+)</name>
        <dbReference type="ChEBI" id="CHEBI:29105"/>
        <label>1</label>
    </ligand>
</feature>
<protein>
    <submittedName>
        <fullName evidence="4">M20 family metallo-hydrolase</fullName>
    </submittedName>
</protein>
<feature type="binding site" evidence="3">
    <location>
        <position position="192"/>
    </location>
    <ligand>
        <name>Zn(2+)</name>
        <dbReference type="ChEBI" id="CHEBI:29105"/>
        <label>1</label>
    </ligand>
</feature>
<dbReference type="InterPro" id="IPR001261">
    <property type="entry name" value="ArgE/DapE_CS"/>
</dbReference>
<gene>
    <name evidence="4" type="ORF">FN960_07015</name>
</gene>
<dbReference type="SUPFAM" id="SSF55031">
    <property type="entry name" value="Bacterial exopeptidase dimerisation domain"/>
    <property type="match status" value="1"/>
</dbReference>
<keyword evidence="5" id="KW-1185">Reference proteome</keyword>
<accession>A0A554A1C4</accession>
<feature type="binding site" evidence="3">
    <location>
        <position position="89"/>
    </location>
    <ligand>
        <name>Zn(2+)</name>
        <dbReference type="ChEBI" id="CHEBI:29105"/>
        <label>2</label>
    </ligand>
</feature>
<dbReference type="InterPro" id="IPR010158">
    <property type="entry name" value="Amidase_Cbmase"/>
</dbReference>
<evidence type="ECO:0000313" key="4">
    <source>
        <dbReference type="EMBL" id="TSB47479.1"/>
    </source>
</evidence>
<evidence type="ECO:0000313" key="5">
    <source>
        <dbReference type="Proteomes" id="UP000318521"/>
    </source>
</evidence>
<feature type="binding site" evidence="3">
    <location>
        <position position="124"/>
    </location>
    <ligand>
        <name>Zn(2+)</name>
        <dbReference type="ChEBI" id="CHEBI:29105"/>
        <label>2</label>
    </ligand>
</feature>
<dbReference type="PANTHER" id="PTHR32494">
    <property type="entry name" value="ALLANTOATE DEIMINASE-RELATED"/>
    <property type="match status" value="1"/>
</dbReference>
<sequence>MKEWLHQRLLELNTTDSMDQSEGFTRWAYSEDEVKAMQAFKDIAHSLDMQVERDEAGNLHAIWNPEKSEEATLAFVSHVDTVTNGGGYDGVAGVLCGLGVIKRLQEEGFKPERPISVICFASEESDRFGVSTLGSKAMAGKMTSKVKESLEGLLDKEGISVKEAIESTGLSWNQFEQAEKHEDSYHHIIELHIEQGTQIEEAGKEVAAVEAIACPIRLIITIEGKSSHTGTTPMHQRKDALLAAAPIISFTGEHAVTIAEEAGVPLVATVSSINCFPNAMTVIPGNVELGIDIRSVDDDAKEQMATAIRDKLLSIEQKFGVTTDVQVLVHNPSVKLDTKVHQSLLQSIEQTGYLSHSMNSGAGHDIMNMQTKWPSGLLFIPCKDGVSHHPSEHAELEDLEKGVKVMTHYAKKEAGGSTLED</sequence>
<dbReference type="Gene3D" id="3.40.630.10">
    <property type="entry name" value="Zn peptidases"/>
    <property type="match status" value="1"/>
</dbReference>
<dbReference type="AlphaFoldDB" id="A0A554A1C4"/>
<dbReference type="Proteomes" id="UP000318521">
    <property type="component" value="Unassembled WGS sequence"/>
</dbReference>
<dbReference type="PANTHER" id="PTHR32494:SF5">
    <property type="entry name" value="ALLANTOATE AMIDOHYDROLASE"/>
    <property type="match status" value="1"/>
</dbReference>
<reference evidence="4 5" key="1">
    <citation type="submission" date="2019-07" db="EMBL/GenBank/DDBJ databases">
        <authorList>
            <person name="Park Y.J."/>
            <person name="Jeong S.E."/>
            <person name="Jung H.S."/>
        </authorList>
    </citation>
    <scope>NUCLEOTIDE SEQUENCE [LARGE SCALE GENOMIC DNA]</scope>
    <source>
        <strain evidence="5">P16(2019)</strain>
    </source>
</reference>
<proteinExistence type="inferred from homology"/>
<dbReference type="SUPFAM" id="SSF53187">
    <property type="entry name" value="Zn-dependent exopeptidases"/>
    <property type="match status" value="1"/>
</dbReference>
<dbReference type="PIRSF" id="PIRSF001235">
    <property type="entry name" value="Amidase_carbamoylase"/>
    <property type="match status" value="1"/>
</dbReference>
<comment type="similarity">
    <text evidence="1">Belongs to the peptidase M20 family.</text>
</comment>
<dbReference type="GO" id="GO:0016813">
    <property type="term" value="F:hydrolase activity, acting on carbon-nitrogen (but not peptide) bonds, in linear amidines"/>
    <property type="evidence" value="ECO:0007669"/>
    <property type="project" value="InterPro"/>
</dbReference>
<evidence type="ECO:0000256" key="2">
    <source>
        <dbReference type="ARBA" id="ARBA00022801"/>
    </source>
</evidence>
<keyword evidence="3" id="KW-0862">Zinc</keyword>
<name>A0A554A1C4_9BACI</name>
<dbReference type="CDD" id="cd03884">
    <property type="entry name" value="M20_bAS"/>
    <property type="match status" value="1"/>
</dbReference>
<dbReference type="InterPro" id="IPR036264">
    <property type="entry name" value="Bact_exopeptidase_dim_dom"/>
</dbReference>
<dbReference type="NCBIfam" id="TIGR01879">
    <property type="entry name" value="hydantase"/>
    <property type="match status" value="1"/>
</dbReference>
<dbReference type="Pfam" id="PF01546">
    <property type="entry name" value="Peptidase_M20"/>
    <property type="match status" value="1"/>
</dbReference>
<dbReference type="PROSITE" id="PS00758">
    <property type="entry name" value="ARGE_DAPE_CPG2_1"/>
    <property type="match status" value="1"/>
</dbReference>
<keyword evidence="3" id="KW-0479">Metal-binding</keyword>
<comment type="cofactor">
    <cofactor evidence="3">
        <name>Zn(2+)</name>
        <dbReference type="ChEBI" id="CHEBI:29105"/>
    </cofactor>
    <text evidence="3">Binds 2 Zn(2+) ions per subunit.</text>
</comment>
<feature type="binding site" evidence="3">
    <location>
        <position position="89"/>
    </location>
    <ligand>
        <name>Zn(2+)</name>
        <dbReference type="ChEBI" id="CHEBI:29105"/>
        <label>1</label>
    </ligand>
</feature>
<dbReference type="OrthoDB" id="9808195at2"/>
<evidence type="ECO:0000256" key="3">
    <source>
        <dbReference type="PIRSR" id="PIRSR001235-1"/>
    </source>
</evidence>
<dbReference type="GO" id="GO:0046872">
    <property type="term" value="F:metal ion binding"/>
    <property type="evidence" value="ECO:0007669"/>
    <property type="project" value="UniProtKB-KW"/>
</dbReference>
<comment type="caution">
    <text evidence="4">The sequence shown here is derived from an EMBL/GenBank/DDBJ whole genome shotgun (WGS) entry which is preliminary data.</text>
</comment>
<feature type="binding site" evidence="3">
    <location>
        <position position="388"/>
    </location>
    <ligand>
        <name>Zn(2+)</name>
        <dbReference type="ChEBI" id="CHEBI:29105"/>
        <label>2</label>
    </ligand>
</feature>
<dbReference type="Gene3D" id="3.30.70.360">
    <property type="match status" value="1"/>
</dbReference>
<dbReference type="RefSeq" id="WP_143847979.1">
    <property type="nucleotide sequence ID" value="NZ_VLXZ01000003.1"/>
</dbReference>
<evidence type="ECO:0000256" key="1">
    <source>
        <dbReference type="ARBA" id="ARBA00006153"/>
    </source>
</evidence>
<organism evidence="4 5">
    <name type="scientific">Alkalicoccobacillus porphyridii</name>
    <dbReference type="NCBI Taxonomy" id="2597270"/>
    <lineage>
        <taxon>Bacteria</taxon>
        <taxon>Bacillati</taxon>
        <taxon>Bacillota</taxon>
        <taxon>Bacilli</taxon>
        <taxon>Bacillales</taxon>
        <taxon>Bacillaceae</taxon>
        <taxon>Alkalicoccobacillus</taxon>
    </lineage>
</organism>
<keyword evidence="2 4" id="KW-0378">Hydrolase</keyword>